<name>A0A9D4VF62_ADICA</name>
<dbReference type="Gene3D" id="3.40.50.150">
    <property type="entry name" value="Vaccinia Virus protein VP39"/>
    <property type="match status" value="1"/>
</dbReference>
<dbReference type="PANTHER" id="PTHR14614:SF98">
    <property type="entry name" value="S-ADENOSYL-L-METHIONINE-DEPENDENT METHYLTRANSFERASES SUPERFAMILY PROTEIN"/>
    <property type="match status" value="1"/>
</dbReference>
<dbReference type="InterPro" id="IPR029063">
    <property type="entry name" value="SAM-dependent_MTases_sf"/>
</dbReference>
<dbReference type="Pfam" id="PF10294">
    <property type="entry name" value="Methyltransf_16"/>
    <property type="match status" value="1"/>
</dbReference>
<comment type="caution">
    <text evidence="2">The sequence shown here is derived from an EMBL/GenBank/DDBJ whole genome shotgun (WGS) entry which is preliminary data.</text>
</comment>
<protein>
    <submittedName>
        <fullName evidence="2">Uncharacterized protein</fullName>
    </submittedName>
</protein>
<dbReference type="OrthoDB" id="413520at2759"/>
<dbReference type="Proteomes" id="UP000886520">
    <property type="component" value="Chromosome 1"/>
</dbReference>
<feature type="region of interest" description="Disordered" evidence="1">
    <location>
        <begin position="234"/>
        <end position="253"/>
    </location>
</feature>
<sequence length="346" mass="38558">MEERLNTPHTDRIELDFLGHRLQLAQDPNSKHLGTTVWDSSLVFVKFLEQNCKKGEFSHPKLAGKRVIELGAGCGLAGLGMALLGCQLVATDQVEVLPLLIRNLERNMARATHSPSESPFLGSLGTVEVVELNWGDEAQIKALKPPFDYIIGSDIVYKEQLLEPLVATLIGLGGPKTTILLANEYRSSSVHEKMLHLWKESFNMKIIPRSKMDPTYQHEYIQLFSLKLKGLSSSSTNEQSVKGTDDTIQEREDRQSDVFYEKVVMHDGNRHSTELTECAAHENIEVSEAHDSSKSMSVDQTNVDVINCKEGNGHCSETSDWEVRRLGSMAARLLQNVPSTSNTSRV</sequence>
<feature type="compositionally biased region" description="Basic and acidic residues" evidence="1">
    <location>
        <begin position="243"/>
        <end position="253"/>
    </location>
</feature>
<proteinExistence type="predicted"/>
<dbReference type="AlphaFoldDB" id="A0A9D4VF62"/>
<dbReference type="SUPFAM" id="SSF53335">
    <property type="entry name" value="S-adenosyl-L-methionine-dependent methyltransferases"/>
    <property type="match status" value="1"/>
</dbReference>
<gene>
    <name evidence="2" type="ORF">GOP47_0000670</name>
</gene>
<keyword evidence="3" id="KW-1185">Reference proteome</keyword>
<evidence type="ECO:0000256" key="1">
    <source>
        <dbReference type="SAM" id="MobiDB-lite"/>
    </source>
</evidence>
<evidence type="ECO:0000313" key="2">
    <source>
        <dbReference type="EMBL" id="KAI5084501.1"/>
    </source>
</evidence>
<reference evidence="2" key="1">
    <citation type="submission" date="2021-01" db="EMBL/GenBank/DDBJ databases">
        <title>Adiantum capillus-veneris genome.</title>
        <authorList>
            <person name="Fang Y."/>
            <person name="Liao Q."/>
        </authorList>
    </citation>
    <scope>NUCLEOTIDE SEQUENCE</scope>
    <source>
        <strain evidence="2">H3</strain>
        <tissue evidence="2">Leaf</tissue>
    </source>
</reference>
<evidence type="ECO:0000313" key="3">
    <source>
        <dbReference type="Proteomes" id="UP000886520"/>
    </source>
</evidence>
<dbReference type="InterPro" id="IPR019410">
    <property type="entry name" value="Methyltransf_16"/>
</dbReference>
<organism evidence="2 3">
    <name type="scientific">Adiantum capillus-veneris</name>
    <name type="common">Maidenhair fern</name>
    <dbReference type="NCBI Taxonomy" id="13818"/>
    <lineage>
        <taxon>Eukaryota</taxon>
        <taxon>Viridiplantae</taxon>
        <taxon>Streptophyta</taxon>
        <taxon>Embryophyta</taxon>
        <taxon>Tracheophyta</taxon>
        <taxon>Polypodiopsida</taxon>
        <taxon>Polypodiidae</taxon>
        <taxon>Polypodiales</taxon>
        <taxon>Pteridineae</taxon>
        <taxon>Pteridaceae</taxon>
        <taxon>Vittarioideae</taxon>
        <taxon>Adiantum</taxon>
    </lineage>
</organism>
<accession>A0A9D4VF62</accession>
<dbReference type="EMBL" id="JABFUD020000001">
    <property type="protein sequence ID" value="KAI5084501.1"/>
    <property type="molecule type" value="Genomic_DNA"/>
</dbReference>
<dbReference type="PANTHER" id="PTHR14614">
    <property type="entry name" value="HEPATOCELLULAR CARCINOMA-ASSOCIATED ANTIGEN"/>
    <property type="match status" value="1"/>
</dbReference>